<evidence type="ECO:0000256" key="1">
    <source>
        <dbReference type="SAM" id="Phobius"/>
    </source>
</evidence>
<dbReference type="RefSeq" id="WP_091874322.1">
    <property type="nucleotide sequence ID" value="NZ_FOLD01000009.1"/>
</dbReference>
<evidence type="ECO:0000313" key="2">
    <source>
        <dbReference type="EMBL" id="SFC69983.1"/>
    </source>
</evidence>
<keyword evidence="1" id="KW-0472">Membrane</keyword>
<sequence length="160" mass="17645">MELDKAASTAQARVIGVKSWMAYAGVLALAVLLFAGALPLAALWHEYAAAGVLAVSALLVGYRFLLVRSVQLYYDDAGVWVVSGVLPWKRGVTGVKWRDMDDATYVNGFVSWATRSYTVRIAHRFTKDSEIVLHHIRGGRRAVETINAVHQDMIRATNID</sequence>
<dbReference type="Proteomes" id="UP000198639">
    <property type="component" value="Unassembled WGS sequence"/>
</dbReference>
<proteinExistence type="predicted"/>
<reference evidence="3" key="1">
    <citation type="submission" date="2016-10" db="EMBL/GenBank/DDBJ databases">
        <authorList>
            <person name="Varghese N."/>
            <person name="Submissions S."/>
        </authorList>
    </citation>
    <scope>NUCLEOTIDE SEQUENCE [LARGE SCALE GENOMIC DNA]</scope>
    <source>
        <strain evidence="3">CGMCC 1.12041</strain>
    </source>
</reference>
<keyword evidence="1" id="KW-0812">Transmembrane</keyword>
<dbReference type="EMBL" id="FOLD01000009">
    <property type="protein sequence ID" value="SFC69983.1"/>
    <property type="molecule type" value="Genomic_DNA"/>
</dbReference>
<dbReference type="STRING" id="1164594.SAMN05216204_10921"/>
<feature type="transmembrane region" description="Helical" evidence="1">
    <location>
        <begin position="47"/>
        <end position="65"/>
    </location>
</feature>
<feature type="transmembrane region" description="Helical" evidence="1">
    <location>
        <begin position="20"/>
        <end position="41"/>
    </location>
</feature>
<organism evidence="2 3">
    <name type="scientific">Massilia yuzhufengensis</name>
    <dbReference type="NCBI Taxonomy" id="1164594"/>
    <lineage>
        <taxon>Bacteria</taxon>
        <taxon>Pseudomonadati</taxon>
        <taxon>Pseudomonadota</taxon>
        <taxon>Betaproteobacteria</taxon>
        <taxon>Burkholderiales</taxon>
        <taxon>Oxalobacteraceae</taxon>
        <taxon>Telluria group</taxon>
        <taxon>Massilia</taxon>
    </lineage>
</organism>
<accession>A0A1I1LHZ6</accession>
<dbReference type="AlphaFoldDB" id="A0A1I1LHZ6"/>
<name>A0A1I1LHZ6_9BURK</name>
<gene>
    <name evidence="2" type="ORF">SAMN05216204_10921</name>
</gene>
<evidence type="ECO:0000313" key="3">
    <source>
        <dbReference type="Proteomes" id="UP000198639"/>
    </source>
</evidence>
<protein>
    <recommendedName>
        <fullName evidence="4">PH domain-containing protein</fullName>
    </recommendedName>
</protein>
<evidence type="ECO:0008006" key="4">
    <source>
        <dbReference type="Google" id="ProtNLM"/>
    </source>
</evidence>
<keyword evidence="3" id="KW-1185">Reference proteome</keyword>
<keyword evidence="1" id="KW-1133">Transmembrane helix</keyword>
<dbReference type="OrthoDB" id="9154303at2"/>